<organism evidence="5 6">
    <name type="scientific">Mammaliicoccus stepanovicii</name>
    <dbReference type="NCBI Taxonomy" id="643214"/>
    <lineage>
        <taxon>Bacteria</taxon>
        <taxon>Bacillati</taxon>
        <taxon>Bacillota</taxon>
        <taxon>Bacilli</taxon>
        <taxon>Bacillales</taxon>
        <taxon>Staphylococcaceae</taxon>
        <taxon>Mammaliicoccus</taxon>
    </lineage>
</organism>
<dbReference type="OrthoDB" id="495728at2"/>
<feature type="domain" description="Aerobactin siderophore biosynthesis IucA/IucC N-terminal" evidence="3">
    <location>
        <begin position="138"/>
        <end position="360"/>
    </location>
</feature>
<dbReference type="Pfam" id="PF06276">
    <property type="entry name" value="FhuF"/>
    <property type="match status" value="1"/>
</dbReference>
<evidence type="ECO:0000259" key="4">
    <source>
        <dbReference type="Pfam" id="PF06276"/>
    </source>
</evidence>
<dbReference type="Pfam" id="PF04183">
    <property type="entry name" value="IucA_IucC"/>
    <property type="match status" value="1"/>
</dbReference>
<evidence type="ECO:0000259" key="3">
    <source>
        <dbReference type="Pfam" id="PF04183"/>
    </source>
</evidence>
<keyword evidence="5" id="KW-0436">Ligase</keyword>
<protein>
    <submittedName>
        <fullName evidence="5">Siderophore synthetase superfamily, group B</fullName>
        <ecNumber evidence="5">6.3.2.-</ecNumber>
    </submittedName>
</protein>
<dbReference type="InterPro" id="IPR037455">
    <property type="entry name" value="LucA/IucC-like"/>
</dbReference>
<evidence type="ECO:0000313" key="6">
    <source>
        <dbReference type="Proteomes" id="UP000242084"/>
    </source>
</evidence>
<evidence type="ECO:0000256" key="1">
    <source>
        <dbReference type="ARBA" id="ARBA00004924"/>
    </source>
</evidence>
<dbReference type="AlphaFoldDB" id="A0A239Y6B8"/>
<sequence>MSWTKEVFAHANKYETDYIEHCIQESINITIKKLLTCLYDEKTNPIQRVESVGNINKLYVKHDIFMEYDTVDTHLQIHEGETLYPVTDPLDLIDWLDYYCVDAFDYQKLKIEIENHLINQALSFIHCSTAPKSDHPLLHSEQYVITGHNIHPCAKTKLGLTFNEVMLYSPEYNQAFKLNWLLIKQGLLFNNLEDQEVQKIAKFSGYNGEIPTGYDLIPVHPYQFEHTIPQVYKEEIEQKSIIPLKHKGGLVKSTSSFRTVCPLDHVTPLLKLPVNSQMTSTIRSISNNSIINSKNIGQYFEYIYNNDERLKSISIPVLEFGGMTYLHDIEDKQRNLSFILRENNTKYITTNASFYTATCLFEHNEKNKKIYIDLIESASDIQSPIEWFEQYASILIETTLTLMTKYGIGLEAHLQNISYEFAAGVPLRLHLRDFGGLRIDASRTPEWLTLSQALTNATTEGMYEKVQNTLISNHLNTLITHFSEDFDYNTQTLWRKVSRIFNNIFGKLQEQHIPHAEDDLKAFYTETINEKALLTMRVSNNKDDIYIQRANPLLINDEIKI</sequence>
<dbReference type="PANTHER" id="PTHR34384:SF6">
    <property type="entry name" value="STAPHYLOFERRIN B SYNTHASE"/>
    <property type="match status" value="1"/>
</dbReference>
<dbReference type="InterPro" id="IPR022770">
    <property type="entry name" value="IucA/IucC-like_C"/>
</dbReference>
<evidence type="ECO:0000313" key="5">
    <source>
        <dbReference type="EMBL" id="SNV54719.1"/>
    </source>
</evidence>
<dbReference type="Gene3D" id="1.10.510.40">
    <property type="match status" value="1"/>
</dbReference>
<dbReference type="EMBL" id="LT906462">
    <property type="protein sequence ID" value="SNV54719.1"/>
    <property type="molecule type" value="Genomic_DNA"/>
</dbReference>
<proteinExistence type="inferred from homology"/>
<dbReference type="InterPro" id="IPR007310">
    <property type="entry name" value="Aerobactin_biosyn_IucA/IucC_N"/>
</dbReference>
<dbReference type="RefSeq" id="WP_095085304.1">
    <property type="nucleotide sequence ID" value="NZ_BMDM01000011.1"/>
</dbReference>
<keyword evidence="6" id="KW-1185">Reference proteome</keyword>
<accession>A0A239Y6B8</accession>
<evidence type="ECO:0000256" key="2">
    <source>
        <dbReference type="ARBA" id="ARBA00007832"/>
    </source>
</evidence>
<dbReference type="GO" id="GO:0016881">
    <property type="term" value="F:acid-amino acid ligase activity"/>
    <property type="evidence" value="ECO:0007669"/>
    <property type="project" value="UniProtKB-ARBA"/>
</dbReference>
<dbReference type="EC" id="6.3.2.-" evidence="5"/>
<dbReference type="PANTHER" id="PTHR34384">
    <property type="entry name" value="L-2,3-DIAMINOPROPANOATE--CITRATE LIGASE"/>
    <property type="match status" value="1"/>
</dbReference>
<gene>
    <name evidence="5" type="primary">iucC</name>
    <name evidence="5" type="ORF">SAMEA4384403_00110</name>
</gene>
<name>A0A239Y6B8_9STAP</name>
<dbReference type="KEGG" id="sste:SAMEA4384403_0110"/>
<dbReference type="GO" id="GO:0019290">
    <property type="term" value="P:siderophore biosynthetic process"/>
    <property type="evidence" value="ECO:0007669"/>
    <property type="project" value="InterPro"/>
</dbReference>
<dbReference type="Proteomes" id="UP000242084">
    <property type="component" value="Chromosome 1"/>
</dbReference>
<reference evidence="5 6" key="1">
    <citation type="submission" date="2017-06" db="EMBL/GenBank/DDBJ databases">
        <authorList>
            <consortium name="Pathogen Informatics"/>
        </authorList>
    </citation>
    <scope>NUCLEOTIDE SEQUENCE [LARGE SCALE GENOMIC DNA]</scope>
    <source>
        <strain evidence="5 6">NCTC13839</strain>
    </source>
</reference>
<comment type="similarity">
    <text evidence="2">Belongs to the IucA/IucC family.</text>
</comment>
<feature type="domain" description="Aerobactin siderophore biosynthesis IucA/IucC-like C-terminal" evidence="4">
    <location>
        <begin position="386"/>
        <end position="543"/>
    </location>
</feature>
<comment type="pathway">
    <text evidence="1">Siderophore biosynthesis.</text>
</comment>